<sequence length="573" mass="64123">MATSSTTRLHGKRSFTGMHNLLPAVKPVILESPEEPSIEVLAFTFGRGSAIWKVWKAVLFYTVFSTVIVILEEKAEIRSLAIPNVLLTVLGVVIGFVISYRAMSGYDRYWMGRTTWSDVIRNCRTMGRIVWYHVPPRLTPKTAEEISSGQLNRSTEELMKVMAEKRVALDLIEGLPQHAGFAIALKHHSRGELGIYFEDLYHLIRPLHDHDHTIEQNNVAVTSALPAPTMARRIASNPALPHPRSSPTPSHSKGKAPTHLGDPVIPPVNAYGTFNNSNSPRGSTRHSLRRASSHSSLSNASTHSEHQALHPSQNPEAHRKITQNDPDLVPFSGILYNVKIWVKGLFSSSAYEEIPSDESSRNPYAFDASQRKWSGPIRQRFGKAKHRKPSPQTRGENLPLEILRCFSEWCSVLEDRNTVPGTSLGTLIGCIAAMEDSLVALERVLTTPLPFIYSVHIRTVWIYLFFLPFQLIEQFVWYTIPGTAIAAFIYLGFLAAGEEIEQPFGYDDNDLDLDLFCQEIIHVEIENLKRTPCLNAYLPEAHKISHRQSTTLIETAEMIDVAPPKPSEASDSV</sequence>
<evidence type="ECO:0000256" key="5">
    <source>
        <dbReference type="ARBA" id="ARBA00022989"/>
    </source>
</evidence>
<feature type="transmembrane region" description="Helical" evidence="9">
    <location>
        <begin position="451"/>
        <end position="469"/>
    </location>
</feature>
<name>A0A6A4HAU0_9AGAR</name>
<feature type="compositionally biased region" description="Polar residues" evidence="8">
    <location>
        <begin position="272"/>
        <end position="282"/>
    </location>
</feature>
<protein>
    <submittedName>
        <fullName evidence="10">UPF0187-domain-containing protein</fullName>
    </submittedName>
</protein>
<feature type="transmembrane region" description="Helical" evidence="9">
    <location>
        <begin position="54"/>
        <end position="71"/>
    </location>
</feature>
<dbReference type="InterPro" id="IPR044669">
    <property type="entry name" value="YneE/VCCN1/2-like"/>
</dbReference>
<dbReference type="GO" id="GO:0005886">
    <property type="term" value="C:plasma membrane"/>
    <property type="evidence" value="ECO:0007669"/>
    <property type="project" value="UniProtKB-SubCell"/>
</dbReference>
<evidence type="ECO:0000313" key="11">
    <source>
        <dbReference type="Proteomes" id="UP000799118"/>
    </source>
</evidence>
<feature type="transmembrane region" description="Helical" evidence="9">
    <location>
        <begin position="77"/>
        <end position="103"/>
    </location>
</feature>
<dbReference type="PANTHER" id="PTHR33281:SF19">
    <property type="entry name" value="VOLTAGE-DEPENDENT ANION CHANNEL-FORMING PROTEIN YNEE"/>
    <property type="match status" value="1"/>
</dbReference>
<keyword evidence="4 9" id="KW-0812">Transmembrane</keyword>
<keyword evidence="11" id="KW-1185">Reference proteome</keyword>
<evidence type="ECO:0000256" key="6">
    <source>
        <dbReference type="ARBA" id="ARBA00023065"/>
    </source>
</evidence>
<evidence type="ECO:0000256" key="7">
    <source>
        <dbReference type="ARBA" id="ARBA00023136"/>
    </source>
</evidence>
<keyword evidence="5 9" id="KW-1133">Transmembrane helix</keyword>
<feature type="compositionally biased region" description="Low complexity" evidence="8">
    <location>
        <begin position="293"/>
        <end position="302"/>
    </location>
</feature>
<evidence type="ECO:0000313" key="10">
    <source>
        <dbReference type="EMBL" id="KAE9394906.1"/>
    </source>
</evidence>
<organism evidence="10 11">
    <name type="scientific">Gymnopus androsaceus JB14</name>
    <dbReference type="NCBI Taxonomy" id="1447944"/>
    <lineage>
        <taxon>Eukaryota</taxon>
        <taxon>Fungi</taxon>
        <taxon>Dikarya</taxon>
        <taxon>Basidiomycota</taxon>
        <taxon>Agaricomycotina</taxon>
        <taxon>Agaricomycetes</taxon>
        <taxon>Agaricomycetidae</taxon>
        <taxon>Agaricales</taxon>
        <taxon>Marasmiineae</taxon>
        <taxon>Omphalotaceae</taxon>
        <taxon>Gymnopus</taxon>
    </lineage>
</organism>
<keyword evidence="6" id="KW-0406">Ion transport</keyword>
<dbReference type="PANTHER" id="PTHR33281">
    <property type="entry name" value="UPF0187 PROTEIN YNEE"/>
    <property type="match status" value="1"/>
</dbReference>
<comment type="subcellular location">
    <subcellularLocation>
        <location evidence="1">Cell membrane</location>
        <topology evidence="1">Multi-pass membrane protein</topology>
    </subcellularLocation>
</comment>
<evidence type="ECO:0000256" key="8">
    <source>
        <dbReference type="SAM" id="MobiDB-lite"/>
    </source>
</evidence>
<gene>
    <name evidence="10" type="ORF">BT96DRAFT_998131</name>
</gene>
<feature type="compositionally biased region" description="Basic residues" evidence="8">
    <location>
        <begin position="283"/>
        <end position="292"/>
    </location>
</feature>
<evidence type="ECO:0000256" key="4">
    <source>
        <dbReference type="ARBA" id="ARBA00022692"/>
    </source>
</evidence>
<keyword evidence="7 9" id="KW-0472">Membrane</keyword>
<feature type="region of interest" description="Disordered" evidence="8">
    <location>
        <begin position="236"/>
        <end position="324"/>
    </location>
</feature>
<accession>A0A6A4HAU0</accession>
<dbReference type="AlphaFoldDB" id="A0A6A4HAU0"/>
<evidence type="ECO:0000256" key="3">
    <source>
        <dbReference type="ARBA" id="ARBA00022475"/>
    </source>
</evidence>
<reference evidence="10" key="1">
    <citation type="journal article" date="2019" name="Environ. Microbiol.">
        <title>Fungal ecological strategies reflected in gene transcription - a case study of two litter decomposers.</title>
        <authorList>
            <person name="Barbi F."/>
            <person name="Kohler A."/>
            <person name="Barry K."/>
            <person name="Baskaran P."/>
            <person name="Daum C."/>
            <person name="Fauchery L."/>
            <person name="Ihrmark K."/>
            <person name="Kuo A."/>
            <person name="LaButti K."/>
            <person name="Lipzen A."/>
            <person name="Morin E."/>
            <person name="Grigoriev I.V."/>
            <person name="Henrissat B."/>
            <person name="Lindahl B."/>
            <person name="Martin F."/>
        </authorList>
    </citation>
    <scope>NUCLEOTIDE SEQUENCE</scope>
    <source>
        <strain evidence="10">JB14</strain>
    </source>
</reference>
<evidence type="ECO:0000256" key="9">
    <source>
        <dbReference type="SAM" id="Phobius"/>
    </source>
</evidence>
<evidence type="ECO:0000256" key="1">
    <source>
        <dbReference type="ARBA" id="ARBA00004651"/>
    </source>
</evidence>
<dbReference type="OrthoDB" id="1368at2759"/>
<keyword evidence="3" id="KW-1003">Cell membrane</keyword>
<dbReference type="Proteomes" id="UP000799118">
    <property type="component" value="Unassembled WGS sequence"/>
</dbReference>
<keyword evidence="2" id="KW-0813">Transport</keyword>
<dbReference type="EMBL" id="ML769541">
    <property type="protein sequence ID" value="KAE9394906.1"/>
    <property type="molecule type" value="Genomic_DNA"/>
</dbReference>
<dbReference type="GO" id="GO:0005254">
    <property type="term" value="F:chloride channel activity"/>
    <property type="evidence" value="ECO:0007669"/>
    <property type="project" value="InterPro"/>
</dbReference>
<proteinExistence type="predicted"/>
<feature type="transmembrane region" description="Helical" evidence="9">
    <location>
        <begin position="475"/>
        <end position="496"/>
    </location>
</feature>
<dbReference type="Pfam" id="PF25539">
    <property type="entry name" value="Bestrophin_2"/>
    <property type="match status" value="2"/>
</dbReference>
<evidence type="ECO:0000256" key="2">
    <source>
        <dbReference type="ARBA" id="ARBA00022448"/>
    </source>
</evidence>